<proteinExistence type="predicted"/>
<dbReference type="AlphaFoldDB" id="A0A9P8CU77"/>
<evidence type="ECO:0000256" key="1">
    <source>
        <dbReference type="SAM" id="SignalP"/>
    </source>
</evidence>
<organism evidence="3 4">
    <name type="scientific">Mortierella alpina</name>
    <name type="common">Oleaginous fungus</name>
    <name type="synonym">Mortierella renispora</name>
    <dbReference type="NCBI Taxonomy" id="64518"/>
    <lineage>
        <taxon>Eukaryota</taxon>
        <taxon>Fungi</taxon>
        <taxon>Fungi incertae sedis</taxon>
        <taxon>Mucoromycota</taxon>
        <taxon>Mortierellomycotina</taxon>
        <taxon>Mortierellomycetes</taxon>
        <taxon>Mortierellales</taxon>
        <taxon>Mortierellaceae</taxon>
        <taxon>Mortierella</taxon>
    </lineage>
</organism>
<name>A0A9P8CU77_MORAP</name>
<feature type="chain" id="PRO_5040339770" description="Inhibitor I9 domain-containing protein" evidence="1">
    <location>
        <begin position="19"/>
        <end position="149"/>
    </location>
</feature>
<dbReference type="Pfam" id="PF05922">
    <property type="entry name" value="Inhibitor_I9"/>
    <property type="match status" value="1"/>
</dbReference>
<dbReference type="InterPro" id="IPR010259">
    <property type="entry name" value="S8pro/Inhibitor_I9"/>
</dbReference>
<keyword evidence="1" id="KW-0732">Signal</keyword>
<reference evidence="3" key="1">
    <citation type="submission" date="2021-07" db="EMBL/GenBank/DDBJ databases">
        <title>Draft genome of Mortierella alpina, strain LL118, isolated from an aspen leaf litter sample.</title>
        <authorList>
            <person name="Yang S."/>
            <person name="Vinatzer B.A."/>
        </authorList>
    </citation>
    <scope>NUCLEOTIDE SEQUENCE</scope>
    <source>
        <strain evidence="3">LL118</strain>
    </source>
</reference>
<dbReference type="EMBL" id="JAIFTL010000324">
    <property type="protein sequence ID" value="KAG9320138.1"/>
    <property type="molecule type" value="Genomic_DNA"/>
</dbReference>
<dbReference type="Proteomes" id="UP000717515">
    <property type="component" value="Unassembled WGS sequence"/>
</dbReference>
<accession>A0A9P8CU77</accession>
<feature type="domain" description="Inhibitor I9" evidence="2">
    <location>
        <begin position="43"/>
        <end position="111"/>
    </location>
</feature>
<sequence>MLLKLSAVALFVASSAVAFPSFLHSERLAPIVSSLDADVVPDSYVVVFKSGVRAADHSPWVHSLHKRDLSMNGIWDNFASGIKHVYNMDQFQGIAGRFRPDVLEEIRKNPDKLLVAHGTRDVLSDVKEGSPNILVYNNAVEDKEKFYAW</sequence>
<dbReference type="Gene3D" id="3.30.70.80">
    <property type="entry name" value="Peptidase S8 propeptide/proteinase inhibitor I9"/>
    <property type="match status" value="1"/>
</dbReference>
<protein>
    <recommendedName>
        <fullName evidence="2">Inhibitor I9 domain-containing protein</fullName>
    </recommendedName>
</protein>
<dbReference type="InterPro" id="IPR037045">
    <property type="entry name" value="S8pro/Inhibitor_I9_sf"/>
</dbReference>
<gene>
    <name evidence="3" type="ORF">KVV02_007051</name>
</gene>
<dbReference type="SUPFAM" id="SSF54897">
    <property type="entry name" value="Protease propeptides/inhibitors"/>
    <property type="match status" value="1"/>
</dbReference>
<evidence type="ECO:0000313" key="4">
    <source>
        <dbReference type="Proteomes" id="UP000717515"/>
    </source>
</evidence>
<comment type="caution">
    <text evidence="3">The sequence shown here is derived from an EMBL/GenBank/DDBJ whole genome shotgun (WGS) entry which is preliminary data.</text>
</comment>
<evidence type="ECO:0000259" key="2">
    <source>
        <dbReference type="Pfam" id="PF05922"/>
    </source>
</evidence>
<feature type="signal peptide" evidence="1">
    <location>
        <begin position="1"/>
        <end position="18"/>
    </location>
</feature>
<evidence type="ECO:0000313" key="3">
    <source>
        <dbReference type="EMBL" id="KAG9320138.1"/>
    </source>
</evidence>